<keyword evidence="3 5" id="KW-1133">Transmembrane helix</keyword>
<keyword evidence="2 5" id="KW-0812">Transmembrane</keyword>
<dbReference type="PANTHER" id="PTHR23291:SF50">
    <property type="entry name" value="PROTEIN LIFEGUARD 4"/>
    <property type="match status" value="1"/>
</dbReference>
<dbReference type="AlphaFoldDB" id="A0AAD7LBI1"/>
<dbReference type="Proteomes" id="UP001163823">
    <property type="component" value="Chromosome 9"/>
</dbReference>
<evidence type="ECO:0000256" key="1">
    <source>
        <dbReference type="ARBA" id="ARBA00004141"/>
    </source>
</evidence>
<reference evidence="6" key="1">
    <citation type="journal article" date="2023" name="Science">
        <title>Elucidation of the pathway for biosynthesis of saponin adjuvants from the soapbark tree.</title>
        <authorList>
            <person name="Reed J."/>
            <person name="Orme A."/>
            <person name="El-Demerdash A."/>
            <person name="Owen C."/>
            <person name="Martin L.B.B."/>
            <person name="Misra R.C."/>
            <person name="Kikuchi S."/>
            <person name="Rejzek M."/>
            <person name="Martin A.C."/>
            <person name="Harkess A."/>
            <person name="Leebens-Mack J."/>
            <person name="Louveau T."/>
            <person name="Stephenson M.J."/>
            <person name="Osbourn A."/>
        </authorList>
    </citation>
    <scope>NUCLEOTIDE SEQUENCE</scope>
    <source>
        <strain evidence="6">S10</strain>
    </source>
</reference>
<feature type="transmembrane region" description="Helical" evidence="5">
    <location>
        <begin position="152"/>
        <end position="174"/>
    </location>
</feature>
<feature type="transmembrane region" description="Helical" evidence="5">
    <location>
        <begin position="186"/>
        <end position="207"/>
    </location>
</feature>
<keyword evidence="7" id="KW-1185">Reference proteome</keyword>
<organism evidence="6 7">
    <name type="scientific">Quillaja saponaria</name>
    <name type="common">Soap bark tree</name>
    <dbReference type="NCBI Taxonomy" id="32244"/>
    <lineage>
        <taxon>Eukaryota</taxon>
        <taxon>Viridiplantae</taxon>
        <taxon>Streptophyta</taxon>
        <taxon>Embryophyta</taxon>
        <taxon>Tracheophyta</taxon>
        <taxon>Spermatophyta</taxon>
        <taxon>Magnoliopsida</taxon>
        <taxon>eudicotyledons</taxon>
        <taxon>Gunneridae</taxon>
        <taxon>Pentapetalae</taxon>
        <taxon>rosids</taxon>
        <taxon>fabids</taxon>
        <taxon>Fabales</taxon>
        <taxon>Quillajaceae</taxon>
        <taxon>Quillaja</taxon>
    </lineage>
</organism>
<dbReference type="EMBL" id="JARAOO010000009">
    <property type="protein sequence ID" value="KAJ7954997.1"/>
    <property type="molecule type" value="Genomic_DNA"/>
</dbReference>
<accession>A0AAD7LBI1</accession>
<evidence type="ECO:0000256" key="4">
    <source>
        <dbReference type="ARBA" id="ARBA00023136"/>
    </source>
</evidence>
<dbReference type="Pfam" id="PF01027">
    <property type="entry name" value="Bax1-I"/>
    <property type="match status" value="1"/>
</dbReference>
<comment type="subcellular location">
    <subcellularLocation>
        <location evidence="1">Membrane</location>
        <topology evidence="1">Multi-pass membrane protein</topology>
    </subcellularLocation>
</comment>
<dbReference type="KEGG" id="qsa:O6P43_021660"/>
<dbReference type="PANTHER" id="PTHR23291">
    <property type="entry name" value="BAX INHIBITOR-RELATED"/>
    <property type="match status" value="1"/>
</dbReference>
<proteinExistence type="inferred from homology"/>
<comment type="similarity">
    <text evidence="5">Belongs to the BI1 family.</text>
</comment>
<evidence type="ECO:0000313" key="6">
    <source>
        <dbReference type="EMBL" id="KAJ7954997.1"/>
    </source>
</evidence>
<evidence type="ECO:0000313" key="7">
    <source>
        <dbReference type="Proteomes" id="UP001163823"/>
    </source>
</evidence>
<evidence type="ECO:0000256" key="2">
    <source>
        <dbReference type="ARBA" id="ARBA00022692"/>
    </source>
</evidence>
<evidence type="ECO:0000256" key="5">
    <source>
        <dbReference type="RuleBase" id="RU004379"/>
    </source>
</evidence>
<protein>
    <submittedName>
        <fullName evidence="6">BI1-like protein</fullName>
    </submittedName>
</protein>
<comment type="caution">
    <text evidence="6">The sequence shown here is derived from an EMBL/GenBank/DDBJ whole genome shotgun (WGS) entry which is preliminary data.</text>
</comment>
<keyword evidence="4 5" id="KW-0472">Membrane</keyword>
<feature type="transmembrane region" description="Helical" evidence="5">
    <location>
        <begin position="95"/>
        <end position="114"/>
    </location>
</feature>
<gene>
    <name evidence="6" type="ORF">O6P43_021660</name>
</gene>
<dbReference type="InterPro" id="IPR006214">
    <property type="entry name" value="Bax_inhibitor_1-related"/>
</dbReference>
<feature type="transmembrane region" description="Helical" evidence="5">
    <location>
        <begin position="121"/>
        <end position="140"/>
    </location>
</feature>
<sequence>MQKEKVVLSLKVLDGIRDFIEKSINGGIIEESELDLELRELWNPAGLPEPEQKIWIFICKVYGILATQFILYTVVSLVAVYNSAIHNYIIGNTNYGFLIFLGFLPFAILGPLTAYRRVRCLNVFVLILFSLSVSSVAGLICTSYEHGRTGLFFEILLSVVLFFLIGYSLLAHFLEMYFENRNFIRMFIGSCLIILVLTIIIQIFFPFGSIADAIIAGVSAIGYSGLILRASNDDLMHRLFRKNELVSGNLCILLEYHSNASSWQQNMHLASYSRRAEEQNM</sequence>
<feature type="transmembrane region" description="Helical" evidence="5">
    <location>
        <begin position="213"/>
        <end position="232"/>
    </location>
</feature>
<name>A0AAD7LBI1_QUISA</name>
<dbReference type="GO" id="GO:0016020">
    <property type="term" value="C:membrane"/>
    <property type="evidence" value="ECO:0007669"/>
    <property type="project" value="UniProtKB-SubCell"/>
</dbReference>
<feature type="transmembrane region" description="Helical" evidence="5">
    <location>
        <begin position="61"/>
        <end position="83"/>
    </location>
</feature>
<evidence type="ECO:0000256" key="3">
    <source>
        <dbReference type="ARBA" id="ARBA00022989"/>
    </source>
</evidence>